<evidence type="ECO:0000256" key="1">
    <source>
        <dbReference type="ARBA" id="ARBA00004370"/>
    </source>
</evidence>
<dbReference type="STRING" id="637679.GCA_001550055_03705"/>
<dbReference type="PANTHER" id="PTHR11863">
    <property type="entry name" value="STEROL DESATURASE"/>
    <property type="match status" value="1"/>
</dbReference>
<evidence type="ECO:0000313" key="7">
    <source>
        <dbReference type="EMBL" id="SDE27059.1"/>
    </source>
</evidence>
<comment type="subcellular location">
    <subcellularLocation>
        <location evidence="1">Membrane</location>
    </subcellularLocation>
</comment>
<evidence type="ECO:0000256" key="2">
    <source>
        <dbReference type="ARBA" id="ARBA00022692"/>
    </source>
</evidence>
<keyword evidence="4 5" id="KW-0472">Membrane</keyword>
<dbReference type="GO" id="GO:0008610">
    <property type="term" value="P:lipid biosynthetic process"/>
    <property type="evidence" value="ECO:0007669"/>
    <property type="project" value="InterPro"/>
</dbReference>
<dbReference type="GO" id="GO:0016491">
    <property type="term" value="F:oxidoreductase activity"/>
    <property type="evidence" value="ECO:0007669"/>
    <property type="project" value="InterPro"/>
</dbReference>
<evidence type="ECO:0000313" key="8">
    <source>
        <dbReference type="Proteomes" id="UP000183685"/>
    </source>
</evidence>
<dbReference type="InterPro" id="IPR006694">
    <property type="entry name" value="Fatty_acid_hydroxylase"/>
</dbReference>
<dbReference type="GO" id="GO:0005506">
    <property type="term" value="F:iron ion binding"/>
    <property type="evidence" value="ECO:0007669"/>
    <property type="project" value="InterPro"/>
</dbReference>
<evidence type="ECO:0000256" key="3">
    <source>
        <dbReference type="ARBA" id="ARBA00022989"/>
    </source>
</evidence>
<name>A0A1G7BJ24_9PROT</name>
<feature type="transmembrane region" description="Helical" evidence="5">
    <location>
        <begin position="70"/>
        <end position="93"/>
    </location>
</feature>
<gene>
    <name evidence="7" type="ORF">SAMN04488071_2540</name>
</gene>
<evidence type="ECO:0000256" key="5">
    <source>
        <dbReference type="SAM" id="Phobius"/>
    </source>
</evidence>
<feature type="transmembrane region" description="Helical" evidence="5">
    <location>
        <begin position="35"/>
        <end position="58"/>
    </location>
</feature>
<dbReference type="Proteomes" id="UP000183685">
    <property type="component" value="Unassembled WGS sequence"/>
</dbReference>
<organism evidence="7 8">
    <name type="scientific">Kordiimonas lacus</name>
    <dbReference type="NCBI Taxonomy" id="637679"/>
    <lineage>
        <taxon>Bacteria</taxon>
        <taxon>Pseudomonadati</taxon>
        <taxon>Pseudomonadota</taxon>
        <taxon>Alphaproteobacteria</taxon>
        <taxon>Kordiimonadales</taxon>
        <taxon>Kordiimonadaceae</taxon>
        <taxon>Kordiimonas</taxon>
    </lineage>
</organism>
<dbReference type="AlphaFoldDB" id="A0A1G7BJ24"/>
<dbReference type="InterPro" id="IPR050307">
    <property type="entry name" value="Sterol_Desaturase_Related"/>
</dbReference>
<dbReference type="RefSeq" id="WP_068307749.1">
    <property type="nucleotide sequence ID" value="NZ_FNAK01000005.1"/>
</dbReference>
<dbReference type="Pfam" id="PF04116">
    <property type="entry name" value="FA_hydroxylase"/>
    <property type="match status" value="1"/>
</dbReference>
<dbReference type="OrthoDB" id="9770329at2"/>
<feature type="transmembrane region" description="Helical" evidence="5">
    <location>
        <begin position="129"/>
        <end position="154"/>
    </location>
</feature>
<evidence type="ECO:0000256" key="4">
    <source>
        <dbReference type="ARBA" id="ARBA00023136"/>
    </source>
</evidence>
<dbReference type="EMBL" id="FNAK01000005">
    <property type="protein sequence ID" value="SDE27059.1"/>
    <property type="molecule type" value="Genomic_DNA"/>
</dbReference>
<keyword evidence="8" id="KW-1185">Reference proteome</keyword>
<feature type="domain" description="Fatty acid hydroxylase" evidence="6">
    <location>
        <begin position="81"/>
        <end position="210"/>
    </location>
</feature>
<proteinExistence type="predicted"/>
<evidence type="ECO:0000259" key="6">
    <source>
        <dbReference type="Pfam" id="PF04116"/>
    </source>
</evidence>
<protein>
    <submittedName>
        <fullName evidence="7">Sterol desaturase/sphingolipid hydroxylase, fatty acid hydroxylase superfamily</fullName>
    </submittedName>
</protein>
<keyword evidence="3 5" id="KW-1133">Transmembrane helix</keyword>
<feature type="transmembrane region" description="Helical" evidence="5">
    <location>
        <begin position="6"/>
        <end position="23"/>
    </location>
</feature>
<keyword evidence="2 5" id="KW-0812">Transmembrane</keyword>
<reference evidence="7 8" key="1">
    <citation type="submission" date="2016-10" db="EMBL/GenBank/DDBJ databases">
        <authorList>
            <person name="de Groot N.N."/>
        </authorList>
    </citation>
    <scope>NUCLEOTIDE SEQUENCE [LARGE SCALE GENOMIC DNA]</scope>
    <source>
        <strain evidence="7 8">CGMCC 1.9109</strain>
    </source>
</reference>
<sequence length="243" mass="28415">MTITLATILTIISTGFFLIWERVRPGRRLPHSKGWYLRSLSLNFAQLGITLATGKLWIDVFGGGSLLDLSAVGSPVLQGFIGWFVGTFVFYWWHRLRHKGGWWIIFHQIHHSASRIEILTSFYKHPLEILVGSFITAFILFPVLGCSLLGTFWYNFFAATGEYFYHANVKTPKWLRYFVQTPELHSIHHQLDHHTHNFGDIPIWDRLFGTYKDATEFADRCGFPRENERRIWKMLAFKDVYDD</sequence>
<accession>A0A1G7BJ24</accession>
<dbReference type="GO" id="GO:0016020">
    <property type="term" value="C:membrane"/>
    <property type="evidence" value="ECO:0007669"/>
    <property type="project" value="UniProtKB-SubCell"/>
</dbReference>